<evidence type="ECO:0000256" key="1">
    <source>
        <dbReference type="ARBA" id="ARBA00022612"/>
    </source>
</evidence>
<dbReference type="RefSeq" id="WP_102772605.1">
    <property type="nucleotide sequence ID" value="NZ_POQS01000002.1"/>
</dbReference>
<comment type="caution">
    <text evidence="3">The sequence shown here is derived from an EMBL/GenBank/DDBJ whole genome shotgun (WGS) entry which is preliminary data.</text>
</comment>
<evidence type="ECO:0000313" key="3">
    <source>
        <dbReference type="EMBL" id="PND34541.1"/>
    </source>
</evidence>
<name>A0A2N8KM65_9BURK</name>
<protein>
    <submittedName>
        <fullName evidence="3">Terminase</fullName>
    </submittedName>
</protein>
<organism evidence="3 4">
    <name type="scientific">Achromobacter pulmonis</name>
    <dbReference type="NCBI Taxonomy" id="1389932"/>
    <lineage>
        <taxon>Bacteria</taxon>
        <taxon>Pseudomonadati</taxon>
        <taxon>Pseudomonadota</taxon>
        <taxon>Betaproteobacteria</taxon>
        <taxon>Burkholderiales</taxon>
        <taxon>Alcaligenaceae</taxon>
        <taxon>Achromobacter</taxon>
    </lineage>
</organism>
<sequence length="496" mass="55388">MSNSQLSPQEAARELLIRRRARSSILDYANAIEVPGKPVDSEDPDAEFFQPIETTMADHHRLLLTKLKETSERRHGRMMVFMPPGSAKSTYASVVFPSAFLGEKGNRRLILASYGDDLARKMGRRTRAIIKQARYRGIWGAGLTSESSAAQEFALSNGSEYIACGILGGVTGNRAHGIIIDDPIKGREQANSETVRKKTWDAYEDDLKTRLIPGGWIVVIQTRWHEDDLSGRILPDTWKGESGLIRCKDGNDWEVLCIQARCEVDGDPLGRARGEYLWPEWFDRQHWAQFESNSRTWSSLYQQLPTPLDGDLFKPDQIQIIDALPAGRIDWVRGWDFASTDGAGDYTAGPKLGRLPTGQYVIGDMARGQWGPDRRDKALENTAALDGRQVRISIPQDPGQAGKTQVLYLTRGMPGYRIVSSPESGDKIVRAEPFAAQVNVGNVLMLRGDWNKALIDELRSFPNGKHDDQVDGLSRAFAELITKRPMTINPDALRRA</sequence>
<dbReference type="Pfam" id="PF03237">
    <property type="entry name" value="Terminase_6N"/>
    <property type="match status" value="1"/>
</dbReference>
<dbReference type="EMBL" id="POQS01000002">
    <property type="protein sequence ID" value="PND34541.1"/>
    <property type="molecule type" value="Genomic_DNA"/>
</dbReference>
<reference evidence="3 4" key="1">
    <citation type="submission" date="2018-01" db="EMBL/GenBank/DDBJ databases">
        <title>The draft genome of an aniline degradation strain ANB-1.</title>
        <authorList>
            <person name="Zhang L."/>
            <person name="Jiang J."/>
        </authorList>
    </citation>
    <scope>NUCLEOTIDE SEQUENCE [LARGE SCALE GENOMIC DNA]</scope>
    <source>
        <strain evidence="3 4">ANB-1</strain>
    </source>
</reference>
<feature type="domain" description="Terminase large subunit gp17-like C-terminal" evidence="2">
    <location>
        <begin position="333"/>
        <end position="478"/>
    </location>
</feature>
<gene>
    <name evidence="3" type="ORF">C1I89_10175</name>
</gene>
<accession>A0A2N8KM65</accession>
<dbReference type="NCBIfam" id="TIGR01630">
    <property type="entry name" value="psiM2_ORF9"/>
    <property type="match status" value="1"/>
</dbReference>
<dbReference type="InterPro" id="IPR006517">
    <property type="entry name" value="Phage_terminase_lsu-like_C"/>
</dbReference>
<dbReference type="Pfam" id="PF17289">
    <property type="entry name" value="Terminase_6C"/>
    <property type="match status" value="1"/>
</dbReference>
<keyword evidence="1" id="KW-1188">Viral release from host cell</keyword>
<dbReference type="Proteomes" id="UP000235994">
    <property type="component" value="Unassembled WGS sequence"/>
</dbReference>
<dbReference type="AlphaFoldDB" id="A0A2N8KM65"/>
<evidence type="ECO:0000313" key="4">
    <source>
        <dbReference type="Proteomes" id="UP000235994"/>
    </source>
</evidence>
<keyword evidence="4" id="KW-1185">Reference proteome</keyword>
<dbReference type="InterPro" id="IPR035421">
    <property type="entry name" value="Terminase_6C"/>
</dbReference>
<proteinExistence type="predicted"/>
<evidence type="ECO:0000259" key="2">
    <source>
        <dbReference type="Pfam" id="PF17289"/>
    </source>
</evidence>